<evidence type="ECO:0000313" key="1">
    <source>
        <dbReference type="EMBL" id="KAG9333450.1"/>
    </source>
</evidence>
<accession>A0A8T2N1Y2</accession>
<sequence length="114" mass="12588">MMMATLLGQCGGSSPSHYHPPRNLQASTDHLCRLFHIEQMTPGSLSHPCEHQQTVGLGQSEAVTLSQGWCGSLSTAQTSVHFTVLTATEAPMRTGDPDKFYHLRFPRQGHLRFI</sequence>
<protein>
    <submittedName>
        <fullName evidence="1">Uncharacterized protein</fullName>
    </submittedName>
</protein>
<dbReference type="Proteomes" id="UP000824540">
    <property type="component" value="Unassembled WGS sequence"/>
</dbReference>
<reference evidence="1" key="1">
    <citation type="thesis" date="2021" institute="BYU ScholarsArchive" country="Provo, UT, USA">
        <title>Applications of and Algorithms for Genome Assembly and Genomic Analyses with an Emphasis on Marine Teleosts.</title>
        <authorList>
            <person name="Pickett B.D."/>
        </authorList>
    </citation>
    <scope>NUCLEOTIDE SEQUENCE</scope>
    <source>
        <strain evidence="1">HI-2016</strain>
    </source>
</reference>
<proteinExistence type="predicted"/>
<keyword evidence="2" id="KW-1185">Reference proteome</keyword>
<dbReference type="AlphaFoldDB" id="A0A8T2N1Y2"/>
<dbReference type="EMBL" id="JAFBMS010000199">
    <property type="protein sequence ID" value="KAG9333450.1"/>
    <property type="molecule type" value="Genomic_DNA"/>
</dbReference>
<gene>
    <name evidence="1" type="ORF">JZ751_011611</name>
</gene>
<comment type="caution">
    <text evidence="1">The sequence shown here is derived from an EMBL/GenBank/DDBJ whole genome shotgun (WGS) entry which is preliminary data.</text>
</comment>
<name>A0A8T2N1Y2_9TELE</name>
<organism evidence="1 2">
    <name type="scientific">Albula glossodonta</name>
    <name type="common">roundjaw bonefish</name>
    <dbReference type="NCBI Taxonomy" id="121402"/>
    <lineage>
        <taxon>Eukaryota</taxon>
        <taxon>Metazoa</taxon>
        <taxon>Chordata</taxon>
        <taxon>Craniata</taxon>
        <taxon>Vertebrata</taxon>
        <taxon>Euteleostomi</taxon>
        <taxon>Actinopterygii</taxon>
        <taxon>Neopterygii</taxon>
        <taxon>Teleostei</taxon>
        <taxon>Albuliformes</taxon>
        <taxon>Albulidae</taxon>
        <taxon>Albula</taxon>
    </lineage>
</organism>
<evidence type="ECO:0000313" key="2">
    <source>
        <dbReference type="Proteomes" id="UP000824540"/>
    </source>
</evidence>